<dbReference type="KEGG" id="sus:Acid_5579"/>
<dbReference type="STRING" id="234267.Acid_5579"/>
<dbReference type="Pfam" id="PF01814">
    <property type="entry name" value="Hemerythrin"/>
    <property type="match status" value="1"/>
</dbReference>
<protein>
    <submittedName>
        <fullName evidence="2">Hemerythrin HHE cation binding domain protein</fullName>
    </submittedName>
</protein>
<name>Q01UY9_SOLUE</name>
<dbReference type="eggNOG" id="COG5592">
    <property type="taxonomic scope" value="Bacteria"/>
</dbReference>
<sequence length="146" mass="16412">MLRDSSLIPLSHQHHNGLALCVLTRRSLAADASLANIARLAKRAIDRYELELVNHFEIEEQVLFPACGTHPLVESLVAEHRALEALIARLRESPSAALLEDFCALLSAHIRREERELFEHIQRTLPADVLLSLGAEIDRRAVRLCL</sequence>
<dbReference type="InParanoid" id="Q01UY9"/>
<evidence type="ECO:0000259" key="1">
    <source>
        <dbReference type="Pfam" id="PF01814"/>
    </source>
</evidence>
<gene>
    <name evidence="2" type="ordered locus">Acid_5579</name>
</gene>
<accession>Q01UY9</accession>
<dbReference type="EMBL" id="CP000473">
    <property type="protein sequence ID" value="ABJ86526.1"/>
    <property type="molecule type" value="Genomic_DNA"/>
</dbReference>
<dbReference type="Gene3D" id="1.20.120.520">
    <property type="entry name" value="nmb1532 protein domain like"/>
    <property type="match status" value="1"/>
</dbReference>
<dbReference type="HOGENOM" id="CLU_129685_1_0_0"/>
<evidence type="ECO:0000313" key="2">
    <source>
        <dbReference type="EMBL" id="ABJ86526.1"/>
    </source>
</evidence>
<proteinExistence type="predicted"/>
<dbReference type="AlphaFoldDB" id="Q01UY9"/>
<dbReference type="OrthoDB" id="9793254at2"/>
<reference evidence="2" key="1">
    <citation type="submission" date="2006-10" db="EMBL/GenBank/DDBJ databases">
        <title>Complete sequence of Solibacter usitatus Ellin6076.</title>
        <authorList>
            <consortium name="US DOE Joint Genome Institute"/>
            <person name="Copeland A."/>
            <person name="Lucas S."/>
            <person name="Lapidus A."/>
            <person name="Barry K."/>
            <person name="Detter J.C."/>
            <person name="Glavina del Rio T."/>
            <person name="Hammon N."/>
            <person name="Israni S."/>
            <person name="Dalin E."/>
            <person name="Tice H."/>
            <person name="Pitluck S."/>
            <person name="Thompson L.S."/>
            <person name="Brettin T."/>
            <person name="Bruce D."/>
            <person name="Han C."/>
            <person name="Tapia R."/>
            <person name="Gilna P."/>
            <person name="Schmutz J."/>
            <person name="Larimer F."/>
            <person name="Land M."/>
            <person name="Hauser L."/>
            <person name="Kyrpides N."/>
            <person name="Mikhailova N."/>
            <person name="Janssen P.H."/>
            <person name="Kuske C.R."/>
            <person name="Richardson P."/>
        </authorList>
    </citation>
    <scope>NUCLEOTIDE SEQUENCE</scope>
    <source>
        <strain evidence="2">Ellin6076</strain>
    </source>
</reference>
<feature type="domain" description="Hemerythrin-like" evidence="1">
    <location>
        <begin position="12"/>
        <end position="120"/>
    </location>
</feature>
<organism evidence="2">
    <name type="scientific">Solibacter usitatus (strain Ellin6076)</name>
    <dbReference type="NCBI Taxonomy" id="234267"/>
    <lineage>
        <taxon>Bacteria</taxon>
        <taxon>Pseudomonadati</taxon>
        <taxon>Acidobacteriota</taxon>
        <taxon>Terriglobia</taxon>
        <taxon>Bryobacterales</taxon>
        <taxon>Solibacteraceae</taxon>
        <taxon>Candidatus Solibacter</taxon>
    </lineage>
</organism>
<dbReference type="InterPro" id="IPR012312">
    <property type="entry name" value="Hemerythrin-like"/>
</dbReference>